<organism evidence="2">
    <name type="scientific">Ignisphaera aggregans</name>
    <dbReference type="NCBI Taxonomy" id="334771"/>
    <lineage>
        <taxon>Archaea</taxon>
        <taxon>Thermoproteota</taxon>
        <taxon>Thermoprotei</taxon>
        <taxon>Desulfurococcales</taxon>
        <taxon>Desulfurococcaceae</taxon>
        <taxon>Ignisphaera</taxon>
    </lineage>
</organism>
<dbReference type="InterPro" id="IPR039448">
    <property type="entry name" value="Beta_helix"/>
</dbReference>
<comment type="caution">
    <text evidence="2">The sequence shown here is derived from an EMBL/GenBank/DDBJ whole genome shotgun (WGS) entry which is preliminary data.</text>
</comment>
<protein>
    <recommendedName>
        <fullName evidence="1">Right handed beta helix domain-containing protein</fullName>
    </recommendedName>
</protein>
<feature type="domain" description="Right handed beta helix" evidence="1">
    <location>
        <begin position="84"/>
        <end position="192"/>
    </location>
</feature>
<dbReference type="Gene3D" id="2.160.20.10">
    <property type="entry name" value="Single-stranded right-handed beta-helix, Pectin lyase-like"/>
    <property type="match status" value="1"/>
</dbReference>
<evidence type="ECO:0000313" key="2">
    <source>
        <dbReference type="EMBL" id="HHR96381.1"/>
    </source>
</evidence>
<evidence type="ECO:0000259" key="1">
    <source>
        <dbReference type="Pfam" id="PF13229"/>
    </source>
</evidence>
<dbReference type="NCBIfam" id="TIGR03804">
    <property type="entry name" value="para_beta_helix"/>
    <property type="match status" value="1"/>
</dbReference>
<reference evidence="2" key="1">
    <citation type="journal article" date="2020" name="mSystems">
        <title>Genome- and Community-Level Interaction Insights into Carbon Utilization and Element Cycling Functions of Hydrothermarchaeota in Hydrothermal Sediment.</title>
        <authorList>
            <person name="Zhou Z."/>
            <person name="Liu Y."/>
            <person name="Xu W."/>
            <person name="Pan J."/>
            <person name="Luo Z.H."/>
            <person name="Li M."/>
        </authorList>
    </citation>
    <scope>NUCLEOTIDE SEQUENCE [LARGE SCALE GENOMIC DNA]</scope>
    <source>
        <strain evidence="2">SpSt-1</strain>
    </source>
</reference>
<dbReference type="EMBL" id="DRUB01000117">
    <property type="protein sequence ID" value="HHR96381.1"/>
    <property type="molecule type" value="Genomic_DNA"/>
</dbReference>
<dbReference type="InterPro" id="IPR011050">
    <property type="entry name" value="Pectin_lyase_fold/virulence"/>
</dbReference>
<sequence length="211" mass="23928">MKRILVFVFTILILFTLANYLIKVNSVRFIKTSNTEDLNYREEEYQIWQINQPKIYVSSCTEINTPGYDILARDLYGTMPGKYYCVSIASSNVVLDGNGYTLIGGVSGGGISVIGRENITIKNIKIYGYEVGIDLLYTHNSIIHGCYIENSKVGILLRISSSAKIYNNRFVNSGLYLYLSYRNSIYNNTVNGMPLIYLELLVLCLKMLYVV</sequence>
<dbReference type="Pfam" id="PF13229">
    <property type="entry name" value="Beta_helix"/>
    <property type="match status" value="1"/>
</dbReference>
<dbReference type="SUPFAM" id="SSF51126">
    <property type="entry name" value="Pectin lyase-like"/>
    <property type="match status" value="1"/>
</dbReference>
<dbReference type="InterPro" id="IPR022441">
    <property type="entry name" value="Para_beta_helix_rpt-2"/>
</dbReference>
<dbReference type="AlphaFoldDB" id="A0A7C5UYB7"/>
<name>A0A7C5UYB7_9CREN</name>
<gene>
    <name evidence="2" type="ORF">ENL47_06135</name>
</gene>
<accession>A0A7C5UYB7</accession>
<proteinExistence type="predicted"/>
<dbReference type="InterPro" id="IPR012334">
    <property type="entry name" value="Pectin_lyas_fold"/>
</dbReference>